<accession>A0A238XZP2</accession>
<proteinExistence type="inferred from homology"/>
<dbReference type="GO" id="GO:0005829">
    <property type="term" value="C:cytosol"/>
    <property type="evidence" value="ECO:0007669"/>
    <property type="project" value="TreeGrafter"/>
</dbReference>
<dbReference type="InterPro" id="IPR003728">
    <property type="entry name" value="Ribosome_maturation_RimP"/>
</dbReference>
<dbReference type="GO" id="GO:0000028">
    <property type="term" value="P:ribosomal small subunit assembly"/>
    <property type="evidence" value="ECO:0007669"/>
    <property type="project" value="TreeGrafter"/>
</dbReference>
<dbReference type="Proteomes" id="UP000198324">
    <property type="component" value="Unassembled WGS sequence"/>
</dbReference>
<dbReference type="Gene3D" id="3.30.300.70">
    <property type="entry name" value="RimP-like superfamily, N-terminal"/>
    <property type="match status" value="1"/>
</dbReference>
<feature type="domain" description="Ribosome maturation factor RimP N-terminal" evidence="4">
    <location>
        <begin position="14"/>
        <end position="85"/>
    </location>
</feature>
<evidence type="ECO:0000259" key="4">
    <source>
        <dbReference type="Pfam" id="PF02576"/>
    </source>
</evidence>
<comment type="similarity">
    <text evidence="3">Belongs to the RimP family.</text>
</comment>
<dbReference type="InterPro" id="IPR028989">
    <property type="entry name" value="RimP_N"/>
</dbReference>
<name>A0A238XZP2_9BACT</name>
<sequence>MTHHPLLERLAGIAAPALEPLGVTLWGMEFASAGSRMVVRLYIDAEDGVSIDTCAKASRALGVVFDAEDVMPGAYVLEVSSPGLERRFFNAGQMLPYVGQVVDVRLFEPQDGRRHLRGPLAAIEGEDVLVDEAGQVTRVAFPRVKSAHLVHEFPEPRTKA</sequence>
<gene>
    <name evidence="3" type="primary">rimP</name>
    <name evidence="6" type="ORF">SAMN04488503_0571</name>
</gene>
<dbReference type="FunFam" id="3.30.300.70:FF:000001">
    <property type="entry name" value="Ribosome maturation factor RimP"/>
    <property type="match status" value="1"/>
</dbReference>
<dbReference type="Pfam" id="PF02576">
    <property type="entry name" value="RimP_N"/>
    <property type="match status" value="1"/>
</dbReference>
<evidence type="ECO:0000259" key="5">
    <source>
        <dbReference type="Pfam" id="PF17384"/>
    </source>
</evidence>
<dbReference type="InterPro" id="IPR028998">
    <property type="entry name" value="RimP_C"/>
</dbReference>
<dbReference type="AlphaFoldDB" id="A0A238XZP2"/>
<keyword evidence="7" id="KW-1185">Reference proteome</keyword>
<dbReference type="SUPFAM" id="SSF75420">
    <property type="entry name" value="YhbC-like, N-terminal domain"/>
    <property type="match status" value="1"/>
</dbReference>
<dbReference type="PANTHER" id="PTHR33867">
    <property type="entry name" value="RIBOSOME MATURATION FACTOR RIMP"/>
    <property type="match status" value="1"/>
</dbReference>
<keyword evidence="1 3" id="KW-0963">Cytoplasm</keyword>
<dbReference type="OrthoDB" id="9805006at2"/>
<evidence type="ECO:0000256" key="2">
    <source>
        <dbReference type="ARBA" id="ARBA00022517"/>
    </source>
</evidence>
<dbReference type="RefSeq" id="WP_089271494.1">
    <property type="nucleotide sequence ID" value="NZ_FZOC01000001.1"/>
</dbReference>
<evidence type="ECO:0000256" key="3">
    <source>
        <dbReference type="HAMAP-Rule" id="MF_01077"/>
    </source>
</evidence>
<dbReference type="GO" id="GO:0006412">
    <property type="term" value="P:translation"/>
    <property type="evidence" value="ECO:0007669"/>
    <property type="project" value="TreeGrafter"/>
</dbReference>
<evidence type="ECO:0000256" key="1">
    <source>
        <dbReference type="ARBA" id="ARBA00022490"/>
    </source>
</evidence>
<organism evidence="6 7">
    <name type="scientific">Humidesulfovibrio mexicanus</name>
    <dbReference type="NCBI Taxonomy" id="147047"/>
    <lineage>
        <taxon>Bacteria</taxon>
        <taxon>Pseudomonadati</taxon>
        <taxon>Thermodesulfobacteriota</taxon>
        <taxon>Desulfovibrionia</taxon>
        <taxon>Desulfovibrionales</taxon>
        <taxon>Desulfovibrionaceae</taxon>
        <taxon>Humidesulfovibrio</taxon>
    </lineage>
</organism>
<keyword evidence="2 3" id="KW-0690">Ribosome biogenesis</keyword>
<dbReference type="EMBL" id="FZOC01000001">
    <property type="protein sequence ID" value="SNR64455.1"/>
    <property type="molecule type" value="Genomic_DNA"/>
</dbReference>
<dbReference type="PANTHER" id="PTHR33867:SF1">
    <property type="entry name" value="RIBOSOME MATURATION FACTOR RIMP"/>
    <property type="match status" value="1"/>
</dbReference>
<dbReference type="HAMAP" id="MF_01077">
    <property type="entry name" value="RimP"/>
    <property type="match status" value="1"/>
</dbReference>
<feature type="domain" description="Ribosome maturation factor RimP C-terminal" evidence="5">
    <location>
        <begin position="97"/>
        <end position="153"/>
    </location>
</feature>
<reference evidence="6 7" key="1">
    <citation type="submission" date="2017-06" db="EMBL/GenBank/DDBJ databases">
        <authorList>
            <person name="Kim H.J."/>
            <person name="Triplett B.A."/>
        </authorList>
    </citation>
    <scope>NUCLEOTIDE SEQUENCE [LARGE SCALE GENOMIC DNA]</scope>
    <source>
        <strain evidence="6 7">DSM 13116</strain>
    </source>
</reference>
<dbReference type="SUPFAM" id="SSF74942">
    <property type="entry name" value="YhbC-like, C-terminal domain"/>
    <property type="match status" value="1"/>
</dbReference>
<dbReference type="CDD" id="cd01734">
    <property type="entry name" value="YlxS_C"/>
    <property type="match status" value="1"/>
</dbReference>
<evidence type="ECO:0000313" key="7">
    <source>
        <dbReference type="Proteomes" id="UP000198324"/>
    </source>
</evidence>
<protein>
    <recommendedName>
        <fullName evidence="3">Ribosome maturation factor RimP</fullName>
    </recommendedName>
</protein>
<dbReference type="InterPro" id="IPR035956">
    <property type="entry name" value="RimP_N_sf"/>
</dbReference>
<comment type="function">
    <text evidence="3">Required for maturation of 30S ribosomal subunits.</text>
</comment>
<dbReference type="InterPro" id="IPR036847">
    <property type="entry name" value="RimP_C_sf"/>
</dbReference>
<evidence type="ECO:0000313" key="6">
    <source>
        <dbReference type="EMBL" id="SNR64455.1"/>
    </source>
</evidence>
<dbReference type="Pfam" id="PF17384">
    <property type="entry name" value="DUF150_C"/>
    <property type="match status" value="1"/>
</dbReference>
<comment type="subcellular location">
    <subcellularLocation>
        <location evidence="3">Cytoplasm</location>
    </subcellularLocation>
</comment>